<dbReference type="Bgee" id="FBgn0194968">
    <property type="expression patterns" value="Expressed in embryo and 3 other cell types or tissues"/>
</dbReference>
<dbReference type="PhylomeDB" id="B4Q7Q1"/>
<dbReference type="OrthoDB" id="8054697at2759"/>
<name>B4Q7Q1_DROSI</name>
<accession>B4Q7Q1</accession>
<evidence type="ECO:0000313" key="3">
    <source>
        <dbReference type="Proteomes" id="UP000000304"/>
    </source>
</evidence>
<dbReference type="Proteomes" id="UP000000304">
    <property type="component" value="Chromosome 2L"/>
</dbReference>
<feature type="region of interest" description="Disordered" evidence="1">
    <location>
        <begin position="1"/>
        <end position="105"/>
    </location>
</feature>
<sequence>MRSRTELVTTTFEESDEDDFSPDDSDSEEDWRPTKKRPSKPSGSDGGRKRKSAAATASKAKRRMAKVSDEESDEEDDLETDPSDDDFDFPSASTSKRPQSLPPKKQFVKLSQLDLLVKKSDLMENDWLKNNRLCLWRKDEQTNLLQKYLRVKSAAEEEELLFTSSSVYSSWDDQQTSDFIEVKVNCLDPNNRRIKLHDLEAVKKISVELQSERNKKATSDREDTSCWGRRISQMKLILKKTTNYTRN</sequence>
<proteinExistence type="predicted"/>
<protein>
    <submittedName>
        <fullName evidence="2">GD23590</fullName>
    </submittedName>
</protein>
<evidence type="ECO:0000256" key="1">
    <source>
        <dbReference type="SAM" id="MobiDB-lite"/>
    </source>
</evidence>
<evidence type="ECO:0000313" key="2">
    <source>
        <dbReference type="EMBL" id="EDX04333.1"/>
    </source>
</evidence>
<dbReference type="EMBL" id="CM000361">
    <property type="protein sequence ID" value="EDX04333.1"/>
    <property type="molecule type" value="Genomic_DNA"/>
</dbReference>
<gene>
    <name evidence="2" type="primary">Dsim\GD23590</name>
    <name evidence="2" type="ORF">Dsim_GD23590</name>
</gene>
<feature type="compositionally biased region" description="Polar residues" evidence="1">
    <location>
        <begin position="1"/>
        <end position="11"/>
    </location>
</feature>
<feature type="compositionally biased region" description="Acidic residues" evidence="1">
    <location>
        <begin position="13"/>
        <end position="29"/>
    </location>
</feature>
<dbReference type="AlphaFoldDB" id="B4Q7Q1"/>
<dbReference type="HOGENOM" id="CLU_072900_0_0_1"/>
<dbReference type="OMA" id="WRKDEQT"/>
<keyword evidence="3" id="KW-1185">Reference proteome</keyword>
<organism evidence="2 3">
    <name type="scientific">Drosophila simulans</name>
    <name type="common">Fruit fly</name>
    <dbReference type="NCBI Taxonomy" id="7240"/>
    <lineage>
        <taxon>Eukaryota</taxon>
        <taxon>Metazoa</taxon>
        <taxon>Ecdysozoa</taxon>
        <taxon>Arthropoda</taxon>
        <taxon>Hexapoda</taxon>
        <taxon>Insecta</taxon>
        <taxon>Pterygota</taxon>
        <taxon>Neoptera</taxon>
        <taxon>Endopterygota</taxon>
        <taxon>Diptera</taxon>
        <taxon>Brachycera</taxon>
        <taxon>Muscomorpha</taxon>
        <taxon>Ephydroidea</taxon>
        <taxon>Drosophilidae</taxon>
        <taxon>Drosophila</taxon>
        <taxon>Sophophora</taxon>
    </lineage>
</organism>
<feature type="compositionally biased region" description="Acidic residues" evidence="1">
    <location>
        <begin position="70"/>
        <end position="88"/>
    </location>
</feature>
<reference evidence="2 3" key="1">
    <citation type="journal article" date="2007" name="Nature">
        <title>Evolution of genes and genomes on the Drosophila phylogeny.</title>
        <authorList>
            <consortium name="Drosophila 12 Genomes Consortium"/>
            <person name="Clark A.G."/>
            <person name="Eisen M.B."/>
            <person name="Smith D.R."/>
            <person name="Bergman C.M."/>
            <person name="Oliver B."/>
            <person name="Markow T.A."/>
            <person name="Kaufman T.C."/>
            <person name="Kellis M."/>
            <person name="Gelbart W."/>
            <person name="Iyer V.N."/>
            <person name="Pollard D.A."/>
            <person name="Sackton T.B."/>
            <person name="Larracuente A.M."/>
            <person name="Singh N.D."/>
            <person name="Abad J.P."/>
            <person name="Abt D.N."/>
            <person name="Adryan B."/>
            <person name="Aguade M."/>
            <person name="Akashi H."/>
            <person name="Anderson W.W."/>
            <person name="Aquadro C.F."/>
            <person name="Ardell D.H."/>
            <person name="Arguello R."/>
            <person name="Artieri C.G."/>
            <person name="Barbash D.A."/>
            <person name="Barker D."/>
            <person name="Barsanti P."/>
            <person name="Batterham P."/>
            <person name="Batzoglou S."/>
            <person name="Begun D."/>
            <person name="Bhutkar A."/>
            <person name="Blanco E."/>
            <person name="Bosak S.A."/>
            <person name="Bradley R.K."/>
            <person name="Brand A.D."/>
            <person name="Brent M.R."/>
            <person name="Brooks A.N."/>
            <person name="Brown R.H."/>
            <person name="Butlin R.K."/>
            <person name="Caggese C."/>
            <person name="Calvi B.R."/>
            <person name="Bernardo de Carvalho A."/>
            <person name="Caspi A."/>
            <person name="Castrezana S."/>
            <person name="Celniker S.E."/>
            <person name="Chang J.L."/>
            <person name="Chapple C."/>
            <person name="Chatterji S."/>
            <person name="Chinwalla A."/>
            <person name="Civetta A."/>
            <person name="Clifton S.W."/>
            <person name="Comeron J.M."/>
            <person name="Costello J.C."/>
            <person name="Coyne J.A."/>
            <person name="Daub J."/>
            <person name="David R.G."/>
            <person name="Delcher A.L."/>
            <person name="Delehaunty K."/>
            <person name="Do C.B."/>
            <person name="Ebling H."/>
            <person name="Edwards K."/>
            <person name="Eickbush T."/>
            <person name="Evans J.D."/>
            <person name="Filipski A."/>
            <person name="Findeiss S."/>
            <person name="Freyhult E."/>
            <person name="Fulton L."/>
            <person name="Fulton R."/>
            <person name="Garcia A.C."/>
            <person name="Gardiner A."/>
            <person name="Garfield D.A."/>
            <person name="Garvin B.E."/>
            <person name="Gibson G."/>
            <person name="Gilbert D."/>
            <person name="Gnerre S."/>
            <person name="Godfrey J."/>
            <person name="Good R."/>
            <person name="Gotea V."/>
            <person name="Gravely B."/>
            <person name="Greenberg A.J."/>
            <person name="Griffiths-Jones S."/>
            <person name="Gross S."/>
            <person name="Guigo R."/>
            <person name="Gustafson E.A."/>
            <person name="Haerty W."/>
            <person name="Hahn M.W."/>
            <person name="Halligan D.L."/>
            <person name="Halpern A.L."/>
            <person name="Halter G.M."/>
            <person name="Han M.V."/>
            <person name="Heger A."/>
            <person name="Hillier L."/>
            <person name="Hinrichs A.S."/>
            <person name="Holmes I."/>
            <person name="Hoskins R.A."/>
            <person name="Hubisz M.J."/>
            <person name="Hultmark D."/>
            <person name="Huntley M.A."/>
            <person name="Jaffe D.B."/>
            <person name="Jagadeeshan S."/>
            <person name="Jeck W.R."/>
            <person name="Johnson J."/>
            <person name="Jones C.D."/>
            <person name="Jordan W.C."/>
            <person name="Karpen G.H."/>
            <person name="Kataoka E."/>
            <person name="Keightley P.D."/>
            <person name="Kheradpour P."/>
            <person name="Kirkness E.F."/>
            <person name="Koerich L.B."/>
            <person name="Kristiansen K."/>
            <person name="Kudrna D."/>
            <person name="Kulathinal R.J."/>
            <person name="Kumar S."/>
            <person name="Kwok R."/>
            <person name="Lander E."/>
            <person name="Langley C.H."/>
            <person name="Lapoint R."/>
            <person name="Lazzaro B.P."/>
            <person name="Lee S.J."/>
            <person name="Levesque L."/>
            <person name="Li R."/>
            <person name="Lin C.F."/>
            <person name="Lin M.F."/>
            <person name="Lindblad-Toh K."/>
            <person name="Llopart A."/>
            <person name="Long M."/>
            <person name="Low L."/>
            <person name="Lozovsky E."/>
            <person name="Lu J."/>
            <person name="Luo M."/>
            <person name="Machado C.A."/>
            <person name="Makalowski W."/>
            <person name="Marzo M."/>
            <person name="Matsuda M."/>
            <person name="Matzkin L."/>
            <person name="McAllister B."/>
            <person name="McBride C.S."/>
            <person name="McKernan B."/>
            <person name="McKernan K."/>
            <person name="Mendez-Lago M."/>
            <person name="Minx P."/>
            <person name="Mollenhauer M.U."/>
            <person name="Montooth K."/>
            <person name="Mount S.M."/>
            <person name="Mu X."/>
            <person name="Myers E."/>
            <person name="Negre B."/>
            <person name="Newfeld S."/>
            <person name="Nielsen R."/>
            <person name="Noor M.A."/>
            <person name="O'Grady P."/>
            <person name="Pachter L."/>
            <person name="Papaceit M."/>
            <person name="Parisi M.J."/>
            <person name="Parisi M."/>
            <person name="Parts L."/>
            <person name="Pedersen J.S."/>
            <person name="Pesole G."/>
            <person name="Phillippy A.M."/>
            <person name="Ponting C.P."/>
            <person name="Pop M."/>
            <person name="Porcelli D."/>
            <person name="Powell J.R."/>
            <person name="Prohaska S."/>
            <person name="Pruitt K."/>
            <person name="Puig M."/>
            <person name="Quesneville H."/>
            <person name="Ram K.R."/>
            <person name="Rand D."/>
            <person name="Rasmussen M.D."/>
            <person name="Reed L.K."/>
            <person name="Reenan R."/>
            <person name="Reily A."/>
            <person name="Remington K.A."/>
            <person name="Rieger T.T."/>
            <person name="Ritchie M.G."/>
            <person name="Robin C."/>
            <person name="Rogers Y.H."/>
            <person name="Rohde C."/>
            <person name="Rozas J."/>
            <person name="Rubenfield M.J."/>
            <person name="Ruiz A."/>
            <person name="Russo S."/>
            <person name="Salzberg S.L."/>
            <person name="Sanchez-Gracia A."/>
            <person name="Saranga D.J."/>
            <person name="Sato H."/>
            <person name="Schaeffer S.W."/>
            <person name="Schatz M.C."/>
            <person name="Schlenke T."/>
            <person name="Schwartz R."/>
            <person name="Segarra C."/>
            <person name="Singh R.S."/>
            <person name="Sirot L."/>
            <person name="Sirota M."/>
            <person name="Sisneros N.B."/>
            <person name="Smith C.D."/>
            <person name="Smith T.F."/>
            <person name="Spieth J."/>
            <person name="Stage D.E."/>
            <person name="Stark A."/>
            <person name="Stephan W."/>
            <person name="Strausberg R.L."/>
            <person name="Strempel S."/>
            <person name="Sturgill D."/>
            <person name="Sutton G."/>
            <person name="Sutton G.G."/>
            <person name="Tao W."/>
            <person name="Teichmann S."/>
            <person name="Tobari Y.N."/>
            <person name="Tomimura Y."/>
            <person name="Tsolas J.M."/>
            <person name="Valente V.L."/>
            <person name="Venter E."/>
            <person name="Venter J.C."/>
            <person name="Vicario S."/>
            <person name="Vieira F.G."/>
            <person name="Vilella A.J."/>
            <person name="Villasante A."/>
            <person name="Walenz B."/>
            <person name="Wang J."/>
            <person name="Wasserman M."/>
            <person name="Watts T."/>
            <person name="Wilson D."/>
            <person name="Wilson R.K."/>
            <person name="Wing R.A."/>
            <person name="Wolfner M.F."/>
            <person name="Wong A."/>
            <person name="Wong G.K."/>
            <person name="Wu C.I."/>
            <person name="Wu G."/>
            <person name="Yamamoto D."/>
            <person name="Yang H.P."/>
            <person name="Yang S.P."/>
            <person name="Yorke J.A."/>
            <person name="Yoshida K."/>
            <person name="Zdobnov E."/>
            <person name="Zhang P."/>
            <person name="Zhang Y."/>
            <person name="Zimin A.V."/>
            <person name="Baldwin J."/>
            <person name="Abdouelleil A."/>
            <person name="Abdulkadir J."/>
            <person name="Abebe A."/>
            <person name="Abera B."/>
            <person name="Abreu J."/>
            <person name="Acer S.C."/>
            <person name="Aftuck L."/>
            <person name="Alexander A."/>
            <person name="An P."/>
            <person name="Anderson E."/>
            <person name="Anderson S."/>
            <person name="Arachi H."/>
            <person name="Azer M."/>
            <person name="Bachantsang P."/>
            <person name="Barry A."/>
            <person name="Bayul T."/>
            <person name="Berlin A."/>
            <person name="Bessette D."/>
            <person name="Bloom T."/>
            <person name="Blye J."/>
            <person name="Boguslavskiy L."/>
            <person name="Bonnet C."/>
            <person name="Boukhgalter B."/>
            <person name="Bourzgui I."/>
            <person name="Brown A."/>
            <person name="Cahill P."/>
            <person name="Channer S."/>
            <person name="Cheshatsang Y."/>
            <person name="Chuda L."/>
            <person name="Citroen M."/>
            <person name="Collymore A."/>
            <person name="Cooke P."/>
            <person name="Costello M."/>
            <person name="D'Aco K."/>
            <person name="Daza R."/>
            <person name="De Haan G."/>
            <person name="DeGray S."/>
            <person name="DeMaso C."/>
            <person name="Dhargay N."/>
            <person name="Dooley K."/>
            <person name="Dooley E."/>
            <person name="Doricent M."/>
            <person name="Dorje P."/>
            <person name="Dorjee K."/>
            <person name="Dupes A."/>
            <person name="Elong R."/>
            <person name="Falk J."/>
            <person name="Farina A."/>
            <person name="Faro S."/>
            <person name="Ferguson D."/>
            <person name="Fisher S."/>
            <person name="Foley C.D."/>
            <person name="Franke A."/>
            <person name="Friedrich D."/>
            <person name="Gadbois L."/>
            <person name="Gearin G."/>
            <person name="Gearin C.R."/>
            <person name="Giannoukos G."/>
            <person name="Goode T."/>
            <person name="Graham J."/>
            <person name="Grandbois E."/>
            <person name="Grewal S."/>
            <person name="Gyaltsen K."/>
            <person name="Hafez N."/>
            <person name="Hagos B."/>
            <person name="Hall J."/>
            <person name="Henson C."/>
            <person name="Hollinger A."/>
            <person name="Honan T."/>
            <person name="Huard M.D."/>
            <person name="Hughes L."/>
            <person name="Hurhula B."/>
            <person name="Husby M.E."/>
            <person name="Kamat A."/>
            <person name="Kanga B."/>
            <person name="Kashin S."/>
            <person name="Khazanovich D."/>
            <person name="Kisner P."/>
            <person name="Lance K."/>
            <person name="Lara M."/>
            <person name="Lee W."/>
            <person name="Lennon N."/>
            <person name="Letendre F."/>
            <person name="LeVine R."/>
            <person name="Lipovsky A."/>
            <person name="Liu X."/>
            <person name="Liu J."/>
            <person name="Liu S."/>
            <person name="Lokyitsang T."/>
            <person name="Lokyitsang Y."/>
            <person name="Lubonja R."/>
            <person name="Lui A."/>
            <person name="MacDonald P."/>
            <person name="Magnisalis V."/>
            <person name="Maru K."/>
            <person name="Matthews C."/>
            <person name="McCusker W."/>
            <person name="McDonough S."/>
            <person name="Mehta T."/>
            <person name="Meldrim J."/>
            <person name="Meneus L."/>
            <person name="Mihai O."/>
            <person name="Mihalev A."/>
            <person name="Mihova T."/>
            <person name="Mittelman R."/>
            <person name="Mlenga V."/>
            <person name="Montmayeur A."/>
            <person name="Mulrain L."/>
            <person name="Navidi A."/>
            <person name="Naylor J."/>
            <person name="Negash T."/>
            <person name="Nguyen T."/>
            <person name="Nguyen N."/>
            <person name="Nicol R."/>
            <person name="Norbu C."/>
            <person name="Norbu N."/>
            <person name="Novod N."/>
            <person name="O'Neill B."/>
            <person name="Osman S."/>
            <person name="Markiewicz E."/>
            <person name="Oyono O.L."/>
            <person name="Patti C."/>
            <person name="Phunkhang P."/>
            <person name="Pierre F."/>
            <person name="Priest M."/>
            <person name="Raghuraman S."/>
            <person name="Rege F."/>
            <person name="Reyes R."/>
            <person name="Rise C."/>
            <person name="Rogov P."/>
            <person name="Ross K."/>
            <person name="Ryan E."/>
            <person name="Settipalli S."/>
            <person name="Shea T."/>
            <person name="Sherpa N."/>
            <person name="Shi L."/>
            <person name="Shih D."/>
            <person name="Sparrow T."/>
            <person name="Spaulding J."/>
            <person name="Stalker J."/>
            <person name="Stange-Thomann N."/>
            <person name="Stavropoulos S."/>
            <person name="Stone C."/>
            <person name="Strader C."/>
            <person name="Tesfaye S."/>
            <person name="Thomson T."/>
            <person name="Thoulutsang Y."/>
            <person name="Thoulutsang D."/>
            <person name="Topham K."/>
            <person name="Topping I."/>
            <person name="Tsamla T."/>
            <person name="Vassiliev H."/>
            <person name="Vo A."/>
            <person name="Wangchuk T."/>
            <person name="Wangdi T."/>
            <person name="Weiand M."/>
            <person name="Wilkinson J."/>
            <person name="Wilson A."/>
            <person name="Yadav S."/>
            <person name="Young G."/>
            <person name="Yu Q."/>
            <person name="Zembek L."/>
            <person name="Zhong D."/>
            <person name="Zimmer A."/>
            <person name="Zwirko Z."/>
            <person name="Jaffe D.B."/>
            <person name="Alvarez P."/>
            <person name="Brockman W."/>
            <person name="Butler J."/>
            <person name="Chin C."/>
            <person name="Gnerre S."/>
            <person name="Grabherr M."/>
            <person name="Kleber M."/>
            <person name="Mauceli E."/>
            <person name="MacCallum I."/>
        </authorList>
    </citation>
    <scope>NUCLEOTIDE SEQUENCE [LARGE SCALE GENOMIC DNA]</scope>
    <source>
        <strain evidence="3">white501</strain>
    </source>
</reference>